<evidence type="ECO:0000313" key="5">
    <source>
        <dbReference type="Proteomes" id="UP001047646"/>
    </source>
</evidence>
<feature type="domain" description="Fimbrial-type adhesion" evidence="3">
    <location>
        <begin position="172"/>
        <end position="317"/>
    </location>
</feature>
<dbReference type="InterPro" id="IPR000259">
    <property type="entry name" value="Adhesion_dom_fimbrial"/>
</dbReference>
<protein>
    <submittedName>
        <fullName evidence="4">Type 1 fimbrial protein</fullName>
    </submittedName>
</protein>
<dbReference type="InterPro" id="IPR050263">
    <property type="entry name" value="Bact_Fimbrial_Adh_Pro"/>
</dbReference>
<proteinExistence type="predicted"/>
<reference evidence="4" key="1">
    <citation type="journal article" date="2021" name="Microorganisms">
        <title>The Ever-Expanding Pseudomonas Genus: Description of 43 New Species and Partition of the Pseudomonas putida Group.</title>
        <authorList>
            <person name="Girard L."/>
            <person name="Lood C."/>
            <person name="Hofte M."/>
            <person name="Vandamme P."/>
            <person name="Rokni-Zadeh H."/>
            <person name="van Noort V."/>
            <person name="Lavigne R."/>
            <person name="De Mot R."/>
        </authorList>
    </citation>
    <scope>NUCLEOTIDE SEQUENCE</scope>
    <source>
        <strain evidence="4">COW39</strain>
    </source>
</reference>
<gene>
    <name evidence="4" type="ORF">KSS95_16000</name>
</gene>
<dbReference type="Proteomes" id="UP001047646">
    <property type="component" value="Chromosome"/>
</dbReference>
<evidence type="ECO:0000313" key="4">
    <source>
        <dbReference type="EMBL" id="QXH33673.1"/>
    </source>
</evidence>
<name>A0ABX8M5A9_9PSED</name>
<dbReference type="RefSeq" id="WP_217848046.1">
    <property type="nucleotide sequence ID" value="NZ_CP077073.1"/>
</dbReference>
<feature type="signal peptide" evidence="2">
    <location>
        <begin position="1"/>
        <end position="28"/>
    </location>
</feature>
<accession>A0ABX8M5A9</accession>
<organism evidence="4 5">
    <name type="scientific">Pseudomonas muyukensis</name>
    <dbReference type="NCBI Taxonomy" id="2842357"/>
    <lineage>
        <taxon>Bacteria</taxon>
        <taxon>Pseudomonadati</taxon>
        <taxon>Pseudomonadota</taxon>
        <taxon>Gammaproteobacteria</taxon>
        <taxon>Pseudomonadales</taxon>
        <taxon>Pseudomonadaceae</taxon>
        <taxon>Pseudomonas</taxon>
    </lineage>
</organism>
<dbReference type="Pfam" id="PF00419">
    <property type="entry name" value="Fimbrial"/>
    <property type="match status" value="1"/>
</dbReference>
<sequence>MKNKSARFNRLTITLLYLFAGLATHAQAFTVTAAGATIEGDMIRYNFIISDWSTFDSSRGVCEQEPGVTTCNIHTGTWRYSTGVGTGAFPTSGTRSWRIPTRSGSTLGSMLTDLQKEGFYVPLRTSIVIPASVDVSDACAGLTSSRTGPSIGGGIGKFGPCLRLANMKPPAPTCETPDVKVELGDYSTRDFPRYGDFTLPKAFNLLMNNCTTTVKKVSYTLSANPTAPAVNAAQGIVALNSASTAKGIALQLLDSNQNPIQLDKNYSFNELTAGGGNFSIPLNARYIRTLPNAGAGTQDKGVTGGTANTEVTFIMSYL</sequence>
<evidence type="ECO:0000259" key="3">
    <source>
        <dbReference type="Pfam" id="PF00419"/>
    </source>
</evidence>
<evidence type="ECO:0000256" key="1">
    <source>
        <dbReference type="ARBA" id="ARBA00022729"/>
    </source>
</evidence>
<dbReference type="PANTHER" id="PTHR33420:SF3">
    <property type="entry name" value="FIMBRIAL SUBUNIT ELFA"/>
    <property type="match status" value="1"/>
</dbReference>
<evidence type="ECO:0000256" key="2">
    <source>
        <dbReference type="SAM" id="SignalP"/>
    </source>
</evidence>
<keyword evidence="1 2" id="KW-0732">Signal</keyword>
<dbReference type="PANTHER" id="PTHR33420">
    <property type="entry name" value="FIMBRIAL SUBUNIT ELFA-RELATED"/>
    <property type="match status" value="1"/>
</dbReference>
<keyword evidence="5" id="KW-1185">Reference proteome</keyword>
<dbReference type="EMBL" id="CP077073">
    <property type="protein sequence ID" value="QXH33673.1"/>
    <property type="molecule type" value="Genomic_DNA"/>
</dbReference>
<feature type="chain" id="PRO_5046680733" evidence="2">
    <location>
        <begin position="29"/>
        <end position="318"/>
    </location>
</feature>